<dbReference type="EMBL" id="JAUDFV010000094">
    <property type="protein sequence ID" value="KAL2732145.1"/>
    <property type="molecule type" value="Genomic_DNA"/>
</dbReference>
<proteinExistence type="predicted"/>
<keyword evidence="3" id="KW-1185">Reference proteome</keyword>
<sequence length="61" mass="7191">YKNIKHKEINAEHNNRSENQLSKNKRRSEPKLRIGKLRSCKPQLRIEQATVPLPTNIDLDE</sequence>
<evidence type="ECO:0000313" key="3">
    <source>
        <dbReference type="Proteomes" id="UP001607302"/>
    </source>
</evidence>
<organism evidence="2 3">
    <name type="scientific">Vespula squamosa</name>
    <name type="common">Southern yellow jacket</name>
    <name type="synonym">Wasp</name>
    <dbReference type="NCBI Taxonomy" id="30214"/>
    <lineage>
        <taxon>Eukaryota</taxon>
        <taxon>Metazoa</taxon>
        <taxon>Ecdysozoa</taxon>
        <taxon>Arthropoda</taxon>
        <taxon>Hexapoda</taxon>
        <taxon>Insecta</taxon>
        <taxon>Pterygota</taxon>
        <taxon>Neoptera</taxon>
        <taxon>Endopterygota</taxon>
        <taxon>Hymenoptera</taxon>
        <taxon>Apocrita</taxon>
        <taxon>Aculeata</taxon>
        <taxon>Vespoidea</taxon>
        <taxon>Vespidae</taxon>
        <taxon>Vespinae</taxon>
        <taxon>Vespula</taxon>
    </lineage>
</organism>
<reference evidence="2 3" key="1">
    <citation type="journal article" date="2024" name="Ann. Entomol. Soc. Am.">
        <title>Genomic analyses of the southern and eastern yellowjacket wasps (Hymenoptera: Vespidae) reveal evolutionary signatures of social life.</title>
        <authorList>
            <person name="Catto M.A."/>
            <person name="Caine P.B."/>
            <person name="Orr S.E."/>
            <person name="Hunt B.G."/>
            <person name="Goodisman M.A.D."/>
        </authorList>
    </citation>
    <scope>NUCLEOTIDE SEQUENCE [LARGE SCALE GENOMIC DNA]</scope>
    <source>
        <strain evidence="2">233</strain>
        <tissue evidence="2">Head and thorax</tissue>
    </source>
</reference>
<feature type="region of interest" description="Disordered" evidence="1">
    <location>
        <begin position="1"/>
        <end position="32"/>
    </location>
</feature>
<dbReference type="Proteomes" id="UP001607302">
    <property type="component" value="Unassembled WGS sequence"/>
</dbReference>
<comment type="caution">
    <text evidence="2">The sequence shown here is derived from an EMBL/GenBank/DDBJ whole genome shotgun (WGS) entry which is preliminary data.</text>
</comment>
<feature type="compositionally biased region" description="Basic and acidic residues" evidence="1">
    <location>
        <begin position="1"/>
        <end position="16"/>
    </location>
</feature>
<accession>A0ABD2BHN4</accession>
<name>A0ABD2BHN4_VESSQ</name>
<evidence type="ECO:0000313" key="2">
    <source>
        <dbReference type="EMBL" id="KAL2732145.1"/>
    </source>
</evidence>
<evidence type="ECO:0000256" key="1">
    <source>
        <dbReference type="SAM" id="MobiDB-lite"/>
    </source>
</evidence>
<dbReference type="AlphaFoldDB" id="A0ABD2BHN4"/>
<feature type="non-terminal residue" evidence="2">
    <location>
        <position position="1"/>
    </location>
</feature>
<gene>
    <name evidence="2" type="ORF">V1478_004329</name>
</gene>
<protein>
    <submittedName>
        <fullName evidence="2">Uncharacterized protein</fullName>
    </submittedName>
</protein>